<dbReference type="Pfam" id="PF01061">
    <property type="entry name" value="ABC2_membrane"/>
    <property type="match status" value="1"/>
</dbReference>
<feature type="domain" description="ABC transporter" evidence="9">
    <location>
        <begin position="442"/>
        <end position="680"/>
    </location>
</feature>
<dbReference type="Gene3D" id="3.40.50.300">
    <property type="entry name" value="P-loop containing nucleotide triphosphate hydrolases"/>
    <property type="match status" value="1"/>
</dbReference>
<dbReference type="RefSeq" id="WP_178933846.1">
    <property type="nucleotide sequence ID" value="NZ_JACBAZ010000007.1"/>
</dbReference>
<dbReference type="Pfam" id="PF00005">
    <property type="entry name" value="ABC_tran"/>
    <property type="match status" value="1"/>
</dbReference>
<evidence type="ECO:0000256" key="5">
    <source>
        <dbReference type="ARBA" id="ARBA00022840"/>
    </source>
</evidence>
<dbReference type="EMBL" id="JACBAZ010000007">
    <property type="protein sequence ID" value="NWK57016.1"/>
    <property type="molecule type" value="Genomic_DNA"/>
</dbReference>
<dbReference type="GO" id="GO:0016020">
    <property type="term" value="C:membrane"/>
    <property type="evidence" value="ECO:0007669"/>
    <property type="project" value="UniProtKB-SubCell"/>
</dbReference>
<keyword evidence="11" id="KW-1185">Reference proteome</keyword>
<keyword evidence="2" id="KW-0813">Transport</keyword>
<dbReference type="PANTHER" id="PTHR48041">
    <property type="entry name" value="ABC TRANSPORTER G FAMILY MEMBER 28"/>
    <property type="match status" value="1"/>
</dbReference>
<dbReference type="InterPro" id="IPR027417">
    <property type="entry name" value="P-loop_NTPase"/>
</dbReference>
<sequence>MAATDDLTSQPSPTLNRWSDNLMFWRRSAPEGIKHAAGLVDIFAAFVSIDNRVDRAEAEVALDLLRHAFPEANHAWLSRRLHRALTNPKRPERIASKLKNELSPDDHVALGLQLYLLVTASGSSYLGQEAFTKVMNSLGAEETGQIILEEMKGLYYDGPLPFDKVIFSCLDYADVLLPATGDRSAFRAYQSNDIIIIRNTGKEPIWVSGSSLATGQCLRLRQHQNIRLPEWTLTTEDIGQFLNAARTGHRQTIFLNEQNGQLSANQSRSRSSSVRLDFGLNVHVEALRETSMRLPDQSPLKPGITHILSIQDHLLLEDGTEINLDSLRKQSLETGGRFQMVAGRRECLVSNDPSMLKKEGDILLSAGLAQRTVLKIKFNPQSAEGHVEVIEADHAITINGRPVRSGDKLVDGSLIRLSANQAVRCRFSEGLLDEERTVIRELNVEGLNHRFGLDKTVLDNVEFSVKRGEMLCIMGPSGSGKSTLLSALAGHLHPTRGHVRLNGVSLYKHRARLAPFIASMPQEEALNPQLTVREHLAHAATIRRPHLGHSEHTKRVDAILAELDLQQLAQRKVGAPGEKTISGGERGRLNLGLDLSSAAEIFLFDEPISGLSSKDSEHVAETLHALSRDKIVIASLHRPGARVLRLFDKVLMLDQGGKVAFFGPPKTMISYFQDACEEFQIHLPKQIDTQQEGADFVFDVLETPLHGLTGREGGGARRFPSSFWQDRFEGSQLVEDVARGEIPSQSHLGELPVSDDQMAVPSRSSKQRWIEWFRLFRTHLLRSLLSKFRNRGTIYSILLEAPLLALLIGITLRSSPEGQYDFHTSLHLPVYLFLSATIAMFLGLTNSATEILRDSPVMRRERNCRSGVALYVGAKFLALSILAAIQCGIYIWIGDRMLEIHNMFFIHWGWMTLTAICGTAMALVVSSLVTSERAALSAVPLLLVPQLLLAGALVSFEEMNRGLFQGGDKGRSAGVEPFPARFMPLRYAYEGIMVSQATENTFEEYRRKIQADIDPLKERNDLRLAGDMEQGLSAKESARLETLKSALTRLMASAAIDADVAEDLCWQITHAGRKKDLKAVEAIPPYPSDESIPVKPSSHYFVNSRTDLLVGKAELERVDIHQKTKRSLFLAEWKYWLGMTTKTTHACQWVLGASIAICLMTTILILQRRNRKNN</sequence>
<evidence type="ECO:0000256" key="4">
    <source>
        <dbReference type="ARBA" id="ARBA00022741"/>
    </source>
</evidence>
<reference evidence="10 11" key="1">
    <citation type="submission" date="2020-07" db="EMBL/GenBank/DDBJ databases">
        <title>Roseicoccus Jingziensis gen. nov., sp. nov., isolated from coastal seawater.</title>
        <authorList>
            <person name="Feng X."/>
        </authorList>
    </citation>
    <scope>NUCLEOTIDE SEQUENCE [LARGE SCALE GENOMIC DNA]</scope>
    <source>
        <strain evidence="10 11">N1E253</strain>
    </source>
</reference>
<organism evidence="10 11">
    <name type="scientific">Oceaniferula marina</name>
    <dbReference type="NCBI Taxonomy" id="2748318"/>
    <lineage>
        <taxon>Bacteria</taxon>
        <taxon>Pseudomonadati</taxon>
        <taxon>Verrucomicrobiota</taxon>
        <taxon>Verrucomicrobiia</taxon>
        <taxon>Verrucomicrobiales</taxon>
        <taxon>Verrucomicrobiaceae</taxon>
        <taxon>Oceaniferula</taxon>
    </lineage>
</organism>
<dbReference type="SUPFAM" id="SSF52540">
    <property type="entry name" value="P-loop containing nucleoside triphosphate hydrolases"/>
    <property type="match status" value="1"/>
</dbReference>
<comment type="subcellular location">
    <subcellularLocation>
        <location evidence="1">Membrane</location>
        <topology evidence="1">Multi-pass membrane protein</topology>
    </subcellularLocation>
</comment>
<evidence type="ECO:0000313" key="10">
    <source>
        <dbReference type="EMBL" id="NWK57016.1"/>
    </source>
</evidence>
<proteinExistence type="predicted"/>
<dbReference type="GO" id="GO:0140359">
    <property type="term" value="F:ABC-type transporter activity"/>
    <property type="evidence" value="ECO:0007669"/>
    <property type="project" value="InterPro"/>
</dbReference>
<dbReference type="GO" id="GO:0005524">
    <property type="term" value="F:ATP binding"/>
    <property type="evidence" value="ECO:0007669"/>
    <property type="project" value="UniProtKB-KW"/>
</dbReference>
<evidence type="ECO:0000256" key="2">
    <source>
        <dbReference type="ARBA" id="ARBA00022448"/>
    </source>
</evidence>
<evidence type="ECO:0000313" key="11">
    <source>
        <dbReference type="Proteomes" id="UP000557872"/>
    </source>
</evidence>
<feature type="transmembrane region" description="Helical" evidence="8">
    <location>
        <begin position="1149"/>
        <end position="1166"/>
    </location>
</feature>
<keyword evidence="3 8" id="KW-0812">Transmembrane</keyword>
<dbReference type="InterPro" id="IPR050352">
    <property type="entry name" value="ABCG_transporters"/>
</dbReference>
<accession>A0A851GI40</accession>
<dbReference type="InterPro" id="IPR003439">
    <property type="entry name" value="ABC_transporter-like_ATP-bd"/>
</dbReference>
<dbReference type="InterPro" id="IPR003593">
    <property type="entry name" value="AAA+_ATPase"/>
</dbReference>
<dbReference type="SMART" id="SM00382">
    <property type="entry name" value="AAA"/>
    <property type="match status" value="1"/>
</dbReference>
<evidence type="ECO:0000256" key="6">
    <source>
        <dbReference type="ARBA" id="ARBA00022989"/>
    </source>
</evidence>
<evidence type="ECO:0000256" key="3">
    <source>
        <dbReference type="ARBA" id="ARBA00022692"/>
    </source>
</evidence>
<keyword evidence="4" id="KW-0547">Nucleotide-binding</keyword>
<dbReference type="GO" id="GO:0016887">
    <property type="term" value="F:ATP hydrolysis activity"/>
    <property type="evidence" value="ECO:0007669"/>
    <property type="project" value="InterPro"/>
</dbReference>
<feature type="transmembrane region" description="Helical" evidence="8">
    <location>
        <begin position="830"/>
        <end position="848"/>
    </location>
</feature>
<protein>
    <submittedName>
        <fullName evidence="10">ATP-binding cassette domain-containing protein</fullName>
    </submittedName>
</protein>
<gene>
    <name evidence="10" type="ORF">HW115_15440</name>
</gene>
<feature type="transmembrane region" description="Helical" evidence="8">
    <location>
        <begin position="905"/>
        <end position="929"/>
    </location>
</feature>
<comment type="caution">
    <text evidence="10">The sequence shown here is derived from an EMBL/GenBank/DDBJ whole genome shotgun (WGS) entry which is preliminary data.</text>
</comment>
<feature type="transmembrane region" description="Helical" evidence="8">
    <location>
        <begin position="936"/>
        <end position="956"/>
    </location>
</feature>
<evidence type="ECO:0000256" key="8">
    <source>
        <dbReference type="SAM" id="Phobius"/>
    </source>
</evidence>
<keyword evidence="6 8" id="KW-1133">Transmembrane helix</keyword>
<dbReference type="AlphaFoldDB" id="A0A851GI40"/>
<dbReference type="InterPro" id="IPR013525">
    <property type="entry name" value="ABC2_TM"/>
</dbReference>
<name>A0A851GI40_9BACT</name>
<keyword evidence="7 8" id="KW-0472">Membrane</keyword>
<dbReference type="PROSITE" id="PS50893">
    <property type="entry name" value="ABC_TRANSPORTER_2"/>
    <property type="match status" value="1"/>
</dbReference>
<dbReference type="Proteomes" id="UP000557872">
    <property type="component" value="Unassembled WGS sequence"/>
</dbReference>
<dbReference type="PANTHER" id="PTHR48041:SF139">
    <property type="entry name" value="PROTEIN SCARLET"/>
    <property type="match status" value="1"/>
</dbReference>
<evidence type="ECO:0000259" key="9">
    <source>
        <dbReference type="PROSITE" id="PS50893"/>
    </source>
</evidence>
<feature type="transmembrane region" description="Helical" evidence="8">
    <location>
        <begin position="868"/>
        <end position="893"/>
    </location>
</feature>
<evidence type="ECO:0000256" key="1">
    <source>
        <dbReference type="ARBA" id="ARBA00004141"/>
    </source>
</evidence>
<evidence type="ECO:0000256" key="7">
    <source>
        <dbReference type="ARBA" id="ARBA00023136"/>
    </source>
</evidence>
<keyword evidence="5 10" id="KW-0067">ATP-binding</keyword>